<feature type="domain" description="Phospholipid/glycerol acyltransferase" evidence="2">
    <location>
        <begin position="35"/>
        <end position="163"/>
    </location>
</feature>
<dbReference type="AlphaFoldDB" id="H6L5H0"/>
<dbReference type="KEGG" id="sgn:SGRA_2458"/>
<evidence type="ECO:0000313" key="4">
    <source>
        <dbReference type="Proteomes" id="UP000007519"/>
    </source>
</evidence>
<dbReference type="SMART" id="SM00563">
    <property type="entry name" value="PlsC"/>
    <property type="match status" value="1"/>
</dbReference>
<feature type="transmembrane region" description="Helical" evidence="1">
    <location>
        <begin position="299"/>
        <end position="325"/>
    </location>
</feature>
<name>H6L5H0_SAPGL</name>
<keyword evidence="1" id="KW-0472">Membrane</keyword>
<feature type="transmembrane region" description="Helical" evidence="1">
    <location>
        <begin position="363"/>
        <end position="385"/>
    </location>
</feature>
<dbReference type="GO" id="GO:0004366">
    <property type="term" value="F:glycerol-3-phosphate O-acyltransferase activity"/>
    <property type="evidence" value="ECO:0007669"/>
    <property type="project" value="TreeGrafter"/>
</dbReference>
<protein>
    <submittedName>
        <fullName evidence="3">Phospholipid/glycerol acyltransferase</fullName>
    </submittedName>
</protein>
<dbReference type="InterPro" id="IPR002123">
    <property type="entry name" value="Plipid/glycerol_acylTrfase"/>
</dbReference>
<dbReference type="eggNOG" id="COG0204">
    <property type="taxonomic scope" value="Bacteria"/>
</dbReference>
<evidence type="ECO:0000313" key="3">
    <source>
        <dbReference type="EMBL" id="AFC25186.1"/>
    </source>
</evidence>
<keyword evidence="3" id="KW-0012">Acyltransferase</keyword>
<dbReference type="GO" id="GO:0008654">
    <property type="term" value="P:phospholipid biosynthetic process"/>
    <property type="evidence" value="ECO:0007669"/>
    <property type="project" value="TreeGrafter"/>
</dbReference>
<organism evidence="3 4">
    <name type="scientific">Saprospira grandis (strain Lewin)</name>
    <dbReference type="NCBI Taxonomy" id="984262"/>
    <lineage>
        <taxon>Bacteria</taxon>
        <taxon>Pseudomonadati</taxon>
        <taxon>Bacteroidota</taxon>
        <taxon>Saprospiria</taxon>
        <taxon>Saprospirales</taxon>
        <taxon>Saprospiraceae</taxon>
        <taxon>Saprospira</taxon>
    </lineage>
</organism>
<dbReference type="PANTHER" id="PTHR31605:SF0">
    <property type="entry name" value="GLYCEROL-3-PHOSPHATE O-ACYLTRANSFERASE 1"/>
    <property type="match status" value="1"/>
</dbReference>
<dbReference type="OrthoDB" id="9806008at2"/>
<sequence length="428" mass="49417">MIYTVLRQFVRLLLFGFFRRMYWRQKQSLPKNGPLLIIVNHSTAFTEMLILGAFLPRSIYYWARASVFTNPWARWFYRQIHILPIMRAEEGLRKLDQNASTMQQSQAYLKEGLAVVIAPEGNCVMEKRLRHFRTGTARLALSTLEQLPAGQDLQVLPIGVNFSHHKNWRAEVKISIGERFSVRDFDEDYQKDPQRGAKLLTYAMREALAKEVIWIEREEDEELAEYLYSFARQGQGQATGFLQADAGALGEDQRLTEQLNALEEEKKAQHLAACRDYFGTLAEHKLPLAIFQPNPISPVLFILFLPLYLAGWLLSWPLFTAIRALRAHFIRSPKSQHFWGPMAMAFALICWLPYSLIWSILGLIYFGGLGLLLPVLVLCLSLFYVRMRDAALLFLAKLRWMKLGASQKESLQERGKSLLQALRQDFDL</sequence>
<accession>H6L5H0</accession>
<dbReference type="Pfam" id="PF01553">
    <property type="entry name" value="Acyltransferase"/>
    <property type="match status" value="1"/>
</dbReference>
<keyword evidence="1" id="KW-1133">Transmembrane helix</keyword>
<dbReference type="HOGENOM" id="CLU_640750_0_0_10"/>
<keyword evidence="1" id="KW-0812">Transmembrane</keyword>
<dbReference type="STRING" id="984262.SGRA_2458"/>
<reference evidence="3 4" key="1">
    <citation type="journal article" date="2012" name="Stand. Genomic Sci.">
        <title>Complete genome sequencing and analysis of Saprospira grandis str. Lewin, a predatory marine bacterium.</title>
        <authorList>
            <person name="Saw J.H."/>
            <person name="Yuryev A."/>
            <person name="Kanbe M."/>
            <person name="Hou S."/>
            <person name="Young A.G."/>
            <person name="Aizawa S."/>
            <person name="Alam M."/>
        </authorList>
    </citation>
    <scope>NUCLEOTIDE SEQUENCE [LARGE SCALE GENOMIC DNA]</scope>
    <source>
        <strain evidence="3 4">Lewin</strain>
    </source>
</reference>
<dbReference type="RefSeq" id="WP_015692799.1">
    <property type="nucleotide sequence ID" value="NC_016940.1"/>
</dbReference>
<gene>
    <name evidence="3" type="ordered locus">SGRA_2458</name>
</gene>
<dbReference type="SUPFAM" id="SSF69593">
    <property type="entry name" value="Glycerol-3-phosphate (1)-acyltransferase"/>
    <property type="match status" value="1"/>
</dbReference>
<keyword evidence="3" id="KW-0808">Transferase</keyword>
<keyword evidence="4" id="KW-1185">Reference proteome</keyword>
<evidence type="ECO:0000259" key="2">
    <source>
        <dbReference type="SMART" id="SM00563"/>
    </source>
</evidence>
<dbReference type="Proteomes" id="UP000007519">
    <property type="component" value="Chromosome"/>
</dbReference>
<dbReference type="GO" id="GO:0016287">
    <property type="term" value="F:glycerone-phosphate O-acyltransferase activity"/>
    <property type="evidence" value="ECO:0007669"/>
    <property type="project" value="TreeGrafter"/>
</dbReference>
<evidence type="ECO:0000256" key="1">
    <source>
        <dbReference type="SAM" id="Phobius"/>
    </source>
</evidence>
<proteinExistence type="predicted"/>
<dbReference type="PANTHER" id="PTHR31605">
    <property type="entry name" value="GLYCEROL-3-PHOSPHATE O-ACYLTRANSFERASE 1"/>
    <property type="match status" value="1"/>
</dbReference>
<dbReference type="InterPro" id="IPR052744">
    <property type="entry name" value="GPAT/DAPAT"/>
</dbReference>
<feature type="transmembrane region" description="Helical" evidence="1">
    <location>
        <begin position="337"/>
        <end position="357"/>
    </location>
</feature>
<dbReference type="EMBL" id="CP002831">
    <property type="protein sequence ID" value="AFC25186.1"/>
    <property type="molecule type" value="Genomic_DNA"/>
</dbReference>